<dbReference type="SUPFAM" id="SSF49764">
    <property type="entry name" value="HSP20-like chaperones"/>
    <property type="match status" value="1"/>
</dbReference>
<evidence type="ECO:0000256" key="4">
    <source>
        <dbReference type="PROSITE-ProRule" id="PRU00285"/>
    </source>
</evidence>
<comment type="caution">
    <text evidence="9">The sequence shown here is derived from an EMBL/GenBank/DDBJ whole genome shotgun (WGS) entry which is preliminary data.</text>
</comment>
<dbReference type="GO" id="GO:0034605">
    <property type="term" value="P:cellular response to heat"/>
    <property type="evidence" value="ECO:0007669"/>
    <property type="project" value="TreeGrafter"/>
</dbReference>
<dbReference type="PROSITE" id="PS01031">
    <property type="entry name" value="SHSP"/>
    <property type="match status" value="1"/>
</dbReference>
<keyword evidence="7" id="KW-1133">Transmembrane helix</keyword>
<reference evidence="10" key="1">
    <citation type="journal article" date="2019" name="Curr. Biol.">
        <title>Genome Sequence of Striga asiatica Provides Insight into the Evolution of Plant Parasitism.</title>
        <authorList>
            <person name="Yoshida S."/>
            <person name="Kim S."/>
            <person name="Wafula E.K."/>
            <person name="Tanskanen J."/>
            <person name="Kim Y.M."/>
            <person name="Honaas L."/>
            <person name="Yang Z."/>
            <person name="Spallek T."/>
            <person name="Conn C.E."/>
            <person name="Ichihashi Y."/>
            <person name="Cheong K."/>
            <person name="Cui S."/>
            <person name="Der J.P."/>
            <person name="Gundlach H."/>
            <person name="Jiao Y."/>
            <person name="Hori C."/>
            <person name="Ishida J.K."/>
            <person name="Kasahara H."/>
            <person name="Kiba T."/>
            <person name="Kim M.S."/>
            <person name="Koo N."/>
            <person name="Laohavisit A."/>
            <person name="Lee Y.H."/>
            <person name="Lumba S."/>
            <person name="McCourt P."/>
            <person name="Mortimer J.C."/>
            <person name="Mutuku J.M."/>
            <person name="Nomura T."/>
            <person name="Sasaki-Sekimoto Y."/>
            <person name="Seto Y."/>
            <person name="Wang Y."/>
            <person name="Wakatake T."/>
            <person name="Sakakibara H."/>
            <person name="Demura T."/>
            <person name="Yamaguchi S."/>
            <person name="Yoneyama K."/>
            <person name="Manabe R.I."/>
            <person name="Nelson D.C."/>
            <person name="Schulman A.H."/>
            <person name="Timko M.P."/>
            <person name="dePamphilis C.W."/>
            <person name="Choi D."/>
            <person name="Shirasu K."/>
        </authorList>
    </citation>
    <scope>NUCLEOTIDE SEQUENCE [LARGE SCALE GENOMIC DNA]</scope>
    <source>
        <strain evidence="10">cv. UVA1</strain>
    </source>
</reference>
<dbReference type="Proteomes" id="UP000325081">
    <property type="component" value="Unassembled WGS sequence"/>
</dbReference>
<evidence type="ECO:0000256" key="2">
    <source>
        <dbReference type="ARBA" id="ARBA00022475"/>
    </source>
</evidence>
<keyword evidence="7" id="KW-0472">Membrane</keyword>
<proteinExistence type="inferred from homology"/>
<dbReference type="GO" id="GO:0005886">
    <property type="term" value="C:plasma membrane"/>
    <property type="evidence" value="ECO:0007669"/>
    <property type="project" value="UniProtKB-SubCell"/>
</dbReference>
<name>A0A5A7QKS7_STRAF</name>
<feature type="transmembrane region" description="Helical" evidence="7">
    <location>
        <begin position="154"/>
        <end position="174"/>
    </location>
</feature>
<sequence>SMAGKAHQEVPTYEEFEPLCQWQRNKDRDILEIHLQGFKKDQIRVQISNHGVLKISGERPVDTSFKSRFHKEVPAPSSTYDAQSIQAKFTNGRLYITMPKINHEPDDPKVPPPSESAEADRAPKPESAAPEKPTADPPTPASNEAGKRPGLAKVAVGLAAAATILAAVVAWVVYMQRSTACGIDWVKSEF</sequence>
<organism evidence="9 10">
    <name type="scientific">Striga asiatica</name>
    <name type="common">Asiatic witchweed</name>
    <name type="synonym">Buchnera asiatica</name>
    <dbReference type="NCBI Taxonomy" id="4170"/>
    <lineage>
        <taxon>Eukaryota</taxon>
        <taxon>Viridiplantae</taxon>
        <taxon>Streptophyta</taxon>
        <taxon>Embryophyta</taxon>
        <taxon>Tracheophyta</taxon>
        <taxon>Spermatophyta</taxon>
        <taxon>Magnoliopsida</taxon>
        <taxon>eudicotyledons</taxon>
        <taxon>Gunneridae</taxon>
        <taxon>Pentapetalae</taxon>
        <taxon>asterids</taxon>
        <taxon>lamiids</taxon>
        <taxon>Lamiales</taxon>
        <taxon>Orobanchaceae</taxon>
        <taxon>Buchnereae</taxon>
        <taxon>Striga</taxon>
    </lineage>
</organism>
<feature type="region of interest" description="Disordered" evidence="6">
    <location>
        <begin position="96"/>
        <end position="147"/>
    </location>
</feature>
<dbReference type="InterPro" id="IPR008978">
    <property type="entry name" value="HSP20-like_chaperone"/>
</dbReference>
<dbReference type="OrthoDB" id="1431247at2759"/>
<evidence type="ECO:0000256" key="7">
    <source>
        <dbReference type="SAM" id="Phobius"/>
    </source>
</evidence>
<evidence type="ECO:0000256" key="6">
    <source>
        <dbReference type="SAM" id="MobiDB-lite"/>
    </source>
</evidence>
<dbReference type="AlphaFoldDB" id="A0A5A7QKS7"/>
<dbReference type="PANTHER" id="PTHR43670:SF114">
    <property type="entry name" value="OS05G0592000 PROTEIN"/>
    <property type="match status" value="1"/>
</dbReference>
<gene>
    <name evidence="9" type="ORF">STAS_22724</name>
</gene>
<dbReference type="Gene3D" id="2.60.40.790">
    <property type="match status" value="1"/>
</dbReference>
<keyword evidence="3" id="KW-0611">Plant defense</keyword>
<dbReference type="Pfam" id="PF00011">
    <property type="entry name" value="HSP20"/>
    <property type="match status" value="1"/>
</dbReference>
<feature type="non-terminal residue" evidence="9">
    <location>
        <position position="1"/>
    </location>
</feature>
<keyword evidence="2" id="KW-1003">Cell membrane</keyword>
<dbReference type="PANTHER" id="PTHR43670">
    <property type="entry name" value="HEAT SHOCK PROTEIN 26"/>
    <property type="match status" value="1"/>
</dbReference>
<protein>
    <submittedName>
        <fullName evidence="9">Heat shock family protein</fullName>
    </submittedName>
</protein>
<feature type="domain" description="SHSP" evidence="8">
    <location>
        <begin position="10"/>
        <end position="115"/>
    </location>
</feature>
<evidence type="ECO:0000313" key="10">
    <source>
        <dbReference type="Proteomes" id="UP000325081"/>
    </source>
</evidence>
<comment type="similarity">
    <text evidence="4 5">Belongs to the small heat shock protein (HSP20) family.</text>
</comment>
<dbReference type="CDD" id="cd06464">
    <property type="entry name" value="ACD_sHsps-like"/>
    <property type="match status" value="1"/>
</dbReference>
<dbReference type="EMBL" id="BKCP01007293">
    <property type="protein sequence ID" value="GER45754.1"/>
    <property type="molecule type" value="Genomic_DNA"/>
</dbReference>
<dbReference type="GO" id="GO:0006952">
    <property type="term" value="P:defense response"/>
    <property type="evidence" value="ECO:0007669"/>
    <property type="project" value="UniProtKB-KW"/>
</dbReference>
<evidence type="ECO:0000256" key="5">
    <source>
        <dbReference type="RuleBase" id="RU003616"/>
    </source>
</evidence>
<comment type="subcellular location">
    <subcellularLocation>
        <location evidence="1">Cell membrane</location>
        <topology evidence="1">Single-pass membrane protein</topology>
    </subcellularLocation>
</comment>
<accession>A0A5A7QKS7</accession>
<evidence type="ECO:0000256" key="3">
    <source>
        <dbReference type="ARBA" id="ARBA00022821"/>
    </source>
</evidence>
<evidence type="ECO:0000256" key="1">
    <source>
        <dbReference type="ARBA" id="ARBA00004162"/>
    </source>
</evidence>
<evidence type="ECO:0000313" key="9">
    <source>
        <dbReference type="EMBL" id="GER45754.1"/>
    </source>
</evidence>
<keyword evidence="9" id="KW-0346">Stress response</keyword>
<dbReference type="InterPro" id="IPR002068">
    <property type="entry name" value="A-crystallin/Hsp20_dom"/>
</dbReference>
<keyword evidence="7" id="KW-0812">Transmembrane</keyword>
<evidence type="ECO:0000259" key="8">
    <source>
        <dbReference type="PROSITE" id="PS01031"/>
    </source>
</evidence>
<keyword evidence="10" id="KW-1185">Reference proteome</keyword>